<dbReference type="CDD" id="cd02972">
    <property type="entry name" value="DsbA_family"/>
    <property type="match status" value="1"/>
</dbReference>
<evidence type="ECO:0000313" key="4">
    <source>
        <dbReference type="Proteomes" id="UP000604825"/>
    </source>
</evidence>
<dbReference type="PROSITE" id="PS51257">
    <property type="entry name" value="PROKAR_LIPOPROTEIN"/>
    <property type="match status" value="1"/>
</dbReference>
<dbReference type="EMBL" id="CAJGYO010000011">
    <property type="protein sequence ID" value="CAD6261287.1"/>
    <property type="molecule type" value="Genomic_DNA"/>
</dbReference>
<evidence type="ECO:0000313" key="3">
    <source>
        <dbReference type="EMBL" id="CAD6261287.1"/>
    </source>
</evidence>
<evidence type="ECO:0000256" key="1">
    <source>
        <dbReference type="SAM" id="SignalP"/>
    </source>
</evidence>
<evidence type="ECO:0000259" key="2">
    <source>
        <dbReference type="Pfam" id="PF13462"/>
    </source>
</evidence>
<name>A0A811QQC1_9POAL</name>
<dbReference type="PANTHER" id="PTHR33875:SF3">
    <property type="entry name" value="OS04G0227500 PROTEIN"/>
    <property type="match status" value="1"/>
</dbReference>
<feature type="domain" description="Thioredoxin-like fold" evidence="2">
    <location>
        <begin position="53"/>
        <end position="216"/>
    </location>
</feature>
<protein>
    <recommendedName>
        <fullName evidence="2">Thioredoxin-like fold domain-containing protein</fullName>
    </recommendedName>
</protein>
<keyword evidence="4" id="KW-1185">Reference proteome</keyword>
<comment type="caution">
    <text evidence="3">The sequence shown here is derived from an EMBL/GenBank/DDBJ whole genome shotgun (WGS) entry which is preliminary data.</text>
</comment>
<dbReference type="AlphaFoldDB" id="A0A811QQC1"/>
<dbReference type="SUPFAM" id="SSF52833">
    <property type="entry name" value="Thioredoxin-like"/>
    <property type="match status" value="1"/>
</dbReference>
<dbReference type="InterPro" id="IPR012336">
    <property type="entry name" value="Thioredoxin-like_fold"/>
</dbReference>
<accession>A0A811QQC1</accession>
<feature type="chain" id="PRO_5032543763" description="Thioredoxin-like fold domain-containing protein" evidence="1">
    <location>
        <begin position="30"/>
        <end position="226"/>
    </location>
</feature>
<dbReference type="OrthoDB" id="37297at2759"/>
<organism evidence="3 4">
    <name type="scientific">Miscanthus lutarioriparius</name>
    <dbReference type="NCBI Taxonomy" id="422564"/>
    <lineage>
        <taxon>Eukaryota</taxon>
        <taxon>Viridiplantae</taxon>
        <taxon>Streptophyta</taxon>
        <taxon>Embryophyta</taxon>
        <taxon>Tracheophyta</taxon>
        <taxon>Spermatophyta</taxon>
        <taxon>Magnoliopsida</taxon>
        <taxon>Liliopsida</taxon>
        <taxon>Poales</taxon>
        <taxon>Poaceae</taxon>
        <taxon>PACMAD clade</taxon>
        <taxon>Panicoideae</taxon>
        <taxon>Andropogonodae</taxon>
        <taxon>Andropogoneae</taxon>
        <taxon>Saccharinae</taxon>
        <taxon>Miscanthus</taxon>
    </lineage>
</organism>
<gene>
    <name evidence="3" type="ORF">NCGR_LOCUS44708</name>
</gene>
<dbReference type="PANTHER" id="PTHR33875">
    <property type="entry name" value="OS09G0542200 PROTEIN"/>
    <property type="match status" value="1"/>
</dbReference>
<sequence>MEVSSHRVSLLPLVVIIIGCCACWGGCRAQIPIPARIDGFVYGGKPPAWGETVVVEAFLDPVCPDSRDAWPALKKVVEHYSSRVSVVVHLFPLPYHSYAFIACRSIHAVNKLNPSFVYPLLEKFFKDQEGYYNLPTYEKSRATVVNEITKNLVAPIIGETNLAAYTAGFNDSKSDMATRISFKNGCARGVTGTPYFFVNGIPINDSGSPLEYKYWISVLDPLVGKM</sequence>
<reference evidence="3" key="1">
    <citation type="submission" date="2020-10" db="EMBL/GenBank/DDBJ databases">
        <authorList>
            <person name="Han B."/>
            <person name="Lu T."/>
            <person name="Zhao Q."/>
            <person name="Huang X."/>
            <person name="Zhao Y."/>
        </authorList>
    </citation>
    <scope>NUCLEOTIDE SEQUENCE</scope>
</reference>
<feature type="signal peptide" evidence="1">
    <location>
        <begin position="1"/>
        <end position="29"/>
    </location>
</feature>
<dbReference type="Proteomes" id="UP000604825">
    <property type="component" value="Unassembled WGS sequence"/>
</dbReference>
<keyword evidence="1" id="KW-0732">Signal</keyword>
<dbReference type="Pfam" id="PF13462">
    <property type="entry name" value="Thioredoxin_4"/>
    <property type="match status" value="1"/>
</dbReference>
<proteinExistence type="predicted"/>
<dbReference type="Gene3D" id="3.40.30.10">
    <property type="entry name" value="Glutaredoxin"/>
    <property type="match status" value="1"/>
</dbReference>
<dbReference type="InterPro" id="IPR036249">
    <property type="entry name" value="Thioredoxin-like_sf"/>
</dbReference>